<name>A3ZW04_9BACT</name>
<dbReference type="AlphaFoldDB" id="A3ZW04"/>
<accession>A3ZW04</accession>
<evidence type="ECO:0000313" key="3">
    <source>
        <dbReference type="Proteomes" id="UP000004358"/>
    </source>
</evidence>
<sequence length="75" mass="8063">MRIAVGSWTAKVPKTPIAAQINITIVIGNKIEPRSASTQRSAYFGASALTTDQATKTTRPPRITPMPNSHSEVTQ</sequence>
<feature type="compositionally biased region" description="Polar residues" evidence="1">
    <location>
        <begin position="66"/>
        <end position="75"/>
    </location>
</feature>
<feature type="compositionally biased region" description="Polar residues" evidence="1">
    <location>
        <begin position="48"/>
        <end position="58"/>
    </location>
</feature>
<evidence type="ECO:0000313" key="2">
    <source>
        <dbReference type="EMBL" id="EAQ79500.1"/>
    </source>
</evidence>
<reference evidence="2 3" key="1">
    <citation type="submission" date="2006-02" db="EMBL/GenBank/DDBJ databases">
        <authorList>
            <person name="Amann R."/>
            <person name="Ferriera S."/>
            <person name="Johnson J."/>
            <person name="Kravitz S."/>
            <person name="Halpern A."/>
            <person name="Remington K."/>
            <person name="Beeson K."/>
            <person name="Tran B."/>
            <person name="Rogers Y.-H."/>
            <person name="Friedman R."/>
            <person name="Venter J.C."/>
        </authorList>
    </citation>
    <scope>NUCLEOTIDE SEQUENCE [LARGE SCALE GENOMIC DNA]</scope>
    <source>
        <strain evidence="2 3">DSM 3645</strain>
    </source>
</reference>
<evidence type="ECO:0000256" key="1">
    <source>
        <dbReference type="SAM" id="MobiDB-lite"/>
    </source>
</evidence>
<dbReference type="EMBL" id="AANZ01000014">
    <property type="protein sequence ID" value="EAQ79500.1"/>
    <property type="molecule type" value="Genomic_DNA"/>
</dbReference>
<feature type="region of interest" description="Disordered" evidence="1">
    <location>
        <begin position="47"/>
        <end position="75"/>
    </location>
</feature>
<proteinExistence type="predicted"/>
<dbReference type="HOGENOM" id="CLU_2663758_0_0_0"/>
<dbReference type="STRING" id="314230.DSM3645_03453"/>
<organism evidence="2 3">
    <name type="scientific">Blastopirellula marina DSM 3645</name>
    <dbReference type="NCBI Taxonomy" id="314230"/>
    <lineage>
        <taxon>Bacteria</taxon>
        <taxon>Pseudomonadati</taxon>
        <taxon>Planctomycetota</taxon>
        <taxon>Planctomycetia</taxon>
        <taxon>Pirellulales</taxon>
        <taxon>Pirellulaceae</taxon>
        <taxon>Blastopirellula</taxon>
    </lineage>
</organism>
<protein>
    <submittedName>
        <fullName evidence="2">Uncharacterized protein</fullName>
    </submittedName>
</protein>
<dbReference type="Proteomes" id="UP000004358">
    <property type="component" value="Unassembled WGS sequence"/>
</dbReference>
<gene>
    <name evidence="2" type="ORF">DSM3645_03453</name>
</gene>
<comment type="caution">
    <text evidence="2">The sequence shown here is derived from an EMBL/GenBank/DDBJ whole genome shotgun (WGS) entry which is preliminary data.</text>
</comment>